<reference evidence="1 3" key="1">
    <citation type="submission" date="2015-01" db="EMBL/GenBank/DDBJ databases">
        <title>Evolution of Trichinella species and genotypes.</title>
        <authorList>
            <person name="Korhonen P.K."/>
            <person name="Edoardo P."/>
            <person name="Giuseppe L.R."/>
            <person name="Gasser R.B."/>
        </authorList>
    </citation>
    <scope>NUCLEOTIDE SEQUENCE [LARGE SCALE GENOMIC DNA]</scope>
    <source>
        <strain evidence="1">ISS141</strain>
    </source>
</reference>
<accession>A0A0V0Y5E3</accession>
<comment type="caution">
    <text evidence="1">The sequence shown here is derived from an EMBL/GenBank/DDBJ whole genome shotgun (WGS) entry which is preliminary data.</text>
</comment>
<sequence>MLIWETVVKVESSILPVAAELSDIAPTPPPPPSLWFSMAMHCNLIFFLYSCCFDGSCHTLC</sequence>
<dbReference type="EMBL" id="JYDU01000056">
    <property type="protein sequence ID" value="KRX95415.1"/>
    <property type="molecule type" value="Genomic_DNA"/>
</dbReference>
<dbReference type="AlphaFoldDB" id="A0A0V0Y5E3"/>
<dbReference type="EMBL" id="JYDU01000056">
    <property type="protein sequence ID" value="KRX95445.1"/>
    <property type="molecule type" value="Genomic_DNA"/>
</dbReference>
<protein>
    <submittedName>
        <fullName evidence="1">Uncharacterized protein</fullName>
    </submittedName>
</protein>
<evidence type="ECO:0000313" key="3">
    <source>
        <dbReference type="Proteomes" id="UP000054815"/>
    </source>
</evidence>
<evidence type="ECO:0000313" key="1">
    <source>
        <dbReference type="EMBL" id="KRX95415.1"/>
    </source>
</evidence>
<gene>
    <name evidence="2" type="ORF">T4E_1684</name>
    <name evidence="1" type="ORF">T4E_5244</name>
</gene>
<organism evidence="1 3">
    <name type="scientific">Trichinella pseudospiralis</name>
    <name type="common">Parasitic roundworm</name>
    <dbReference type="NCBI Taxonomy" id="6337"/>
    <lineage>
        <taxon>Eukaryota</taxon>
        <taxon>Metazoa</taxon>
        <taxon>Ecdysozoa</taxon>
        <taxon>Nematoda</taxon>
        <taxon>Enoplea</taxon>
        <taxon>Dorylaimia</taxon>
        <taxon>Trichinellida</taxon>
        <taxon>Trichinellidae</taxon>
        <taxon>Trichinella</taxon>
    </lineage>
</organism>
<proteinExistence type="predicted"/>
<name>A0A0V0Y5E3_TRIPS</name>
<evidence type="ECO:0000313" key="2">
    <source>
        <dbReference type="EMBL" id="KRX95445.1"/>
    </source>
</evidence>
<dbReference type="Proteomes" id="UP000054815">
    <property type="component" value="Unassembled WGS sequence"/>
</dbReference>